<protein>
    <recommendedName>
        <fullName evidence="11">Thiol proteinase inhibitor</fullName>
    </recommendedName>
</protein>
<accession>A0A6P3RN83</accession>
<dbReference type="SMART" id="SM00043">
    <property type="entry name" value="CY"/>
    <property type="match status" value="3"/>
</dbReference>
<dbReference type="CDD" id="cd00042">
    <property type="entry name" value="CY"/>
    <property type="match status" value="2"/>
</dbReference>
<dbReference type="SUPFAM" id="SSF54403">
    <property type="entry name" value="Cystatin/monellin"/>
    <property type="match status" value="3"/>
</dbReference>
<evidence type="ECO:0000256" key="4">
    <source>
        <dbReference type="ARBA" id="ARBA00022690"/>
    </source>
</evidence>
<dbReference type="GeneID" id="105306731"/>
<keyword evidence="2" id="KW-0840">Vasodilator</keyword>
<dbReference type="Pfam" id="PF00031">
    <property type="entry name" value="Cystatin"/>
    <property type="match status" value="3"/>
</dbReference>
<feature type="chain" id="PRO_5027906994" description="Thiol proteinase inhibitor" evidence="13">
    <location>
        <begin position="19"/>
        <end position="391"/>
    </location>
</feature>
<keyword evidence="15" id="KW-1185">Reference proteome</keyword>
<feature type="compositionally biased region" description="Basic and acidic residues" evidence="12">
    <location>
        <begin position="373"/>
        <end position="382"/>
    </location>
</feature>
<feature type="region of interest" description="Disordered" evidence="12">
    <location>
        <begin position="360"/>
        <end position="391"/>
    </location>
</feature>
<dbReference type="GO" id="GO:0072562">
    <property type="term" value="C:blood microparticle"/>
    <property type="evidence" value="ECO:0007669"/>
    <property type="project" value="TreeGrafter"/>
</dbReference>
<feature type="domain" description="Cystatin kininogen-type" evidence="14">
    <location>
        <begin position="237"/>
        <end position="340"/>
    </location>
</feature>
<dbReference type="InterPro" id="IPR046350">
    <property type="entry name" value="Cystatin_sf"/>
</dbReference>
<dbReference type="AlphaFoldDB" id="A0A6P3RN83"/>
<keyword evidence="10" id="KW-0325">Glycoprotein</keyword>
<evidence type="ECO:0000256" key="12">
    <source>
        <dbReference type="SAM" id="MobiDB-lite"/>
    </source>
</evidence>
<comment type="subcellular location">
    <subcellularLocation>
        <location evidence="1">Secreted</location>
        <location evidence="1">Extracellular space</location>
    </subcellularLocation>
</comment>
<dbReference type="CTD" id="3827"/>
<keyword evidence="7" id="KW-0677">Repeat</keyword>
<dbReference type="Gene3D" id="3.10.450.10">
    <property type="match status" value="3"/>
</dbReference>
<evidence type="ECO:0000256" key="5">
    <source>
        <dbReference type="ARBA" id="ARBA00022704"/>
    </source>
</evidence>
<feature type="domain" description="Cystatin kininogen-type" evidence="14">
    <location>
        <begin position="28"/>
        <end position="132"/>
    </location>
</feature>
<dbReference type="PANTHER" id="PTHR13814:SF12">
    <property type="entry name" value="KININOGEN-1"/>
    <property type="match status" value="1"/>
</dbReference>
<proteinExistence type="predicted"/>
<evidence type="ECO:0000256" key="13">
    <source>
        <dbReference type="SAM" id="SignalP"/>
    </source>
</evidence>
<dbReference type="FunFam" id="3.10.450.10:FF:000002">
    <property type="entry name" value="Kininogen 1"/>
    <property type="match status" value="1"/>
</dbReference>
<evidence type="ECO:0000256" key="2">
    <source>
        <dbReference type="ARBA" id="ARBA00022429"/>
    </source>
</evidence>
<keyword evidence="6 13" id="KW-0732">Signal</keyword>
<evidence type="ECO:0000256" key="11">
    <source>
        <dbReference type="ARBA" id="ARBA00081677"/>
    </source>
</evidence>
<keyword evidence="3" id="KW-0964">Secreted</keyword>
<evidence type="ECO:0000256" key="9">
    <source>
        <dbReference type="ARBA" id="ARBA00023157"/>
    </source>
</evidence>
<dbReference type="GO" id="GO:0030195">
    <property type="term" value="P:negative regulation of blood coagulation"/>
    <property type="evidence" value="ECO:0007669"/>
    <property type="project" value="TreeGrafter"/>
</dbReference>
<dbReference type="FunFam" id="3.10.450.10:FF:000008">
    <property type="entry name" value="Kininogen 1"/>
    <property type="match status" value="1"/>
</dbReference>
<evidence type="ECO:0000313" key="15">
    <source>
        <dbReference type="Proteomes" id="UP000515202"/>
    </source>
</evidence>
<dbReference type="PANTHER" id="PTHR13814">
    <property type="entry name" value="FETUIN"/>
    <property type="match status" value="1"/>
</dbReference>
<gene>
    <name evidence="16" type="primary">KNG1</name>
</gene>
<dbReference type="RefSeq" id="XP_011380224.1">
    <property type="nucleotide sequence ID" value="XM_011381922.1"/>
</dbReference>
<dbReference type="InterPro" id="IPR027358">
    <property type="entry name" value="Kininogen-type_cystatin_dom"/>
</dbReference>
<dbReference type="InterPro" id="IPR050735">
    <property type="entry name" value="Kininogen_Fetuin_HRG"/>
</dbReference>
<evidence type="ECO:0000256" key="6">
    <source>
        <dbReference type="ARBA" id="ARBA00022729"/>
    </source>
</evidence>
<dbReference type="GO" id="GO:0007204">
    <property type="term" value="P:positive regulation of cytosolic calcium ion concentration"/>
    <property type="evidence" value="ECO:0007669"/>
    <property type="project" value="TreeGrafter"/>
</dbReference>
<dbReference type="OrthoDB" id="9937817at2759"/>
<dbReference type="GO" id="GO:0042311">
    <property type="term" value="P:vasodilation"/>
    <property type="evidence" value="ECO:0007669"/>
    <property type="project" value="UniProtKB-KW"/>
</dbReference>
<reference evidence="16" key="1">
    <citation type="submission" date="2025-08" db="UniProtKB">
        <authorList>
            <consortium name="RefSeq"/>
        </authorList>
    </citation>
    <scope>IDENTIFICATION</scope>
    <source>
        <tissue evidence="16">Kidney</tissue>
    </source>
</reference>
<dbReference type="InterPro" id="IPR000010">
    <property type="entry name" value="Cystatin_dom"/>
</dbReference>
<sequence>MKLTAILFLCSMLPLSITEEYHSQEIDCNDEDVFKAVDAALKKYNDRNQSGNQFVLYRITEVTKTENPDIFYSLKYQIKEGDCPVQSGKTWQDCDYKDSEQAATGECTATVGKRKKMKFSVATQTCQITPAEGSVVTSQYDCLGCVHPISTASPDLEPVLRYAIQYFNNDTDHSHLFALKEVKRAERQDIGECTDNAYMDIQLRIASFSQKCDIYPAEDSVPLPTMICVGCPKDIPVDSPELEEPLTHSIAKLNAENNGTFYFKIDTVSKATTQVVAGTKFHIEFTARETTCSKENNEELTESCEINKFGQILDCTADVYVVPWEKKVYPTVKCRSLGKTSMLKRPPGFSPFRSVQVEKTKEGTTKLLSSCEYKGRPRKAEAEPTAESEVS</sequence>
<keyword evidence="9" id="KW-1015">Disulfide bond</keyword>
<evidence type="ECO:0000256" key="7">
    <source>
        <dbReference type="ARBA" id="ARBA00022737"/>
    </source>
</evidence>
<name>A0A6P3RN83_PTEVA</name>
<keyword evidence="5" id="KW-0789">Thiol protease inhibitor</keyword>
<keyword evidence="8" id="KW-0838">Vasoactive</keyword>
<dbReference type="Proteomes" id="UP000515202">
    <property type="component" value="Unplaced"/>
</dbReference>
<dbReference type="GO" id="GO:0007162">
    <property type="term" value="P:negative regulation of cell adhesion"/>
    <property type="evidence" value="ECO:0007669"/>
    <property type="project" value="UniProtKB-ARBA"/>
</dbReference>
<feature type="signal peptide" evidence="13">
    <location>
        <begin position="1"/>
        <end position="18"/>
    </location>
</feature>
<evidence type="ECO:0000256" key="1">
    <source>
        <dbReference type="ARBA" id="ARBA00004239"/>
    </source>
</evidence>
<evidence type="ECO:0000259" key="14">
    <source>
        <dbReference type="PROSITE" id="PS51647"/>
    </source>
</evidence>
<dbReference type="GO" id="GO:0004869">
    <property type="term" value="F:cysteine-type endopeptidase inhibitor activity"/>
    <property type="evidence" value="ECO:0007669"/>
    <property type="project" value="UniProtKB-KW"/>
</dbReference>
<keyword evidence="4" id="KW-0646">Protease inhibitor</keyword>
<evidence type="ECO:0000256" key="10">
    <source>
        <dbReference type="ARBA" id="ARBA00023180"/>
    </source>
</evidence>
<evidence type="ECO:0000256" key="8">
    <source>
        <dbReference type="ARBA" id="ARBA00022858"/>
    </source>
</evidence>
<evidence type="ECO:0000256" key="3">
    <source>
        <dbReference type="ARBA" id="ARBA00022525"/>
    </source>
</evidence>
<organism evidence="15 16">
    <name type="scientific">Pteropus vampyrus</name>
    <name type="common">Large flying fox</name>
    <dbReference type="NCBI Taxonomy" id="132908"/>
    <lineage>
        <taxon>Eukaryota</taxon>
        <taxon>Metazoa</taxon>
        <taxon>Chordata</taxon>
        <taxon>Craniata</taxon>
        <taxon>Vertebrata</taxon>
        <taxon>Euteleostomi</taxon>
        <taxon>Mammalia</taxon>
        <taxon>Eutheria</taxon>
        <taxon>Laurasiatheria</taxon>
        <taxon>Chiroptera</taxon>
        <taxon>Yinpterochiroptera</taxon>
        <taxon>Pteropodoidea</taxon>
        <taxon>Pteropodidae</taxon>
        <taxon>Pteropodinae</taxon>
        <taxon>Pteropus</taxon>
    </lineage>
</organism>
<dbReference type="GO" id="GO:0045861">
    <property type="term" value="P:negative regulation of proteolysis"/>
    <property type="evidence" value="ECO:0007669"/>
    <property type="project" value="UniProtKB-ARBA"/>
</dbReference>
<dbReference type="PROSITE" id="PS51647">
    <property type="entry name" value="CYSTATIN_KININOGEN"/>
    <property type="match status" value="2"/>
</dbReference>
<evidence type="ECO:0000313" key="16">
    <source>
        <dbReference type="RefSeq" id="XP_011380224.1"/>
    </source>
</evidence>